<reference evidence="2" key="1">
    <citation type="submission" date="2014-11" db="EMBL/GenBank/DDBJ databases">
        <authorList>
            <person name="Amaro Gonzalez C."/>
        </authorList>
    </citation>
    <scope>NUCLEOTIDE SEQUENCE</scope>
</reference>
<name>A0A0E9T6I4_ANGAN</name>
<sequence>MVRANRAVIHTPRYPHRKTDEALWVNAMPPLTPHTAPTAAPRNGNGRKAR</sequence>
<organism evidence="2">
    <name type="scientific">Anguilla anguilla</name>
    <name type="common">European freshwater eel</name>
    <name type="synonym">Muraena anguilla</name>
    <dbReference type="NCBI Taxonomy" id="7936"/>
    <lineage>
        <taxon>Eukaryota</taxon>
        <taxon>Metazoa</taxon>
        <taxon>Chordata</taxon>
        <taxon>Craniata</taxon>
        <taxon>Vertebrata</taxon>
        <taxon>Euteleostomi</taxon>
        <taxon>Actinopterygii</taxon>
        <taxon>Neopterygii</taxon>
        <taxon>Teleostei</taxon>
        <taxon>Anguilliformes</taxon>
        <taxon>Anguillidae</taxon>
        <taxon>Anguilla</taxon>
    </lineage>
</organism>
<proteinExistence type="predicted"/>
<accession>A0A0E9T6I4</accession>
<feature type="region of interest" description="Disordered" evidence="1">
    <location>
        <begin position="28"/>
        <end position="50"/>
    </location>
</feature>
<evidence type="ECO:0000313" key="2">
    <source>
        <dbReference type="EMBL" id="JAH49264.1"/>
    </source>
</evidence>
<dbReference type="AlphaFoldDB" id="A0A0E9T6I4"/>
<reference evidence="2" key="2">
    <citation type="journal article" date="2015" name="Fish Shellfish Immunol.">
        <title>Early steps in the European eel (Anguilla anguilla)-Vibrio vulnificus interaction in the gills: Role of the RtxA13 toxin.</title>
        <authorList>
            <person name="Callol A."/>
            <person name="Pajuelo D."/>
            <person name="Ebbesson L."/>
            <person name="Teles M."/>
            <person name="MacKenzie S."/>
            <person name="Amaro C."/>
        </authorList>
    </citation>
    <scope>NUCLEOTIDE SEQUENCE</scope>
</reference>
<evidence type="ECO:0000256" key="1">
    <source>
        <dbReference type="SAM" id="MobiDB-lite"/>
    </source>
</evidence>
<protein>
    <submittedName>
        <fullName evidence="2">Uncharacterized protein</fullName>
    </submittedName>
</protein>
<dbReference type="EMBL" id="GBXM01059313">
    <property type="protein sequence ID" value="JAH49264.1"/>
    <property type="molecule type" value="Transcribed_RNA"/>
</dbReference>